<dbReference type="AlphaFoldDB" id="A0A1G7SNW2"/>
<evidence type="ECO:0000256" key="1">
    <source>
        <dbReference type="SAM" id="Phobius"/>
    </source>
</evidence>
<dbReference type="RefSeq" id="WP_139182535.1">
    <property type="nucleotide sequence ID" value="NZ_CP119563.1"/>
</dbReference>
<feature type="transmembrane region" description="Helical" evidence="1">
    <location>
        <begin position="81"/>
        <end position="105"/>
    </location>
</feature>
<sequence length="240" mass="26777">MNTVHYGRPRAAFGIGAKPLEAPWKQLKSGQESGNAATRKKNLFLPNPASTQHLAPWAGHAHISTYRNDSRSSRWRNGLKFLGLIVEYWFEGVTLFLTVLAVLYAHLAYRSSVKSAAQARAAELTSLKIQANTVLDDVYRALLALRSACKANHQEWIRHEGRRPMMLSGPQAMFAERKSAPIERQGHILWAQLKDVFAKDEAKTPADYEALIKQAREVASQIMGLTAQLESPPAYQGSRN</sequence>
<dbReference type="EMBL" id="FNAY01000044">
    <property type="protein sequence ID" value="SDG24658.1"/>
    <property type="molecule type" value="Genomic_DNA"/>
</dbReference>
<gene>
    <name evidence="2" type="ORF">SAMN04244550_03649</name>
</gene>
<evidence type="ECO:0000313" key="2">
    <source>
        <dbReference type="EMBL" id="SDG24658.1"/>
    </source>
</evidence>
<reference evidence="2 3" key="1">
    <citation type="submission" date="2016-10" db="EMBL/GenBank/DDBJ databases">
        <authorList>
            <person name="de Groot N.N."/>
        </authorList>
    </citation>
    <scope>NUCLEOTIDE SEQUENCE [LARGE SCALE GENOMIC DNA]</scope>
    <source>
        <strain evidence="3">DSM 938 / 37b4</strain>
    </source>
</reference>
<keyword evidence="1" id="KW-0812">Transmembrane</keyword>
<proteinExistence type="predicted"/>
<evidence type="ECO:0000313" key="3">
    <source>
        <dbReference type="Proteomes" id="UP000183812"/>
    </source>
</evidence>
<name>A0A1G7SNW2_RHOCA</name>
<keyword evidence="1" id="KW-0472">Membrane</keyword>
<protein>
    <submittedName>
        <fullName evidence="2">Uncharacterized protein</fullName>
    </submittedName>
</protein>
<keyword evidence="1" id="KW-1133">Transmembrane helix</keyword>
<dbReference type="Proteomes" id="UP000183812">
    <property type="component" value="Unassembled WGS sequence"/>
</dbReference>
<organism evidence="2 3">
    <name type="scientific">Rhodobacter capsulatus</name>
    <name type="common">Rhodopseudomonas capsulata</name>
    <dbReference type="NCBI Taxonomy" id="1061"/>
    <lineage>
        <taxon>Bacteria</taxon>
        <taxon>Pseudomonadati</taxon>
        <taxon>Pseudomonadota</taxon>
        <taxon>Alphaproteobacteria</taxon>
        <taxon>Rhodobacterales</taxon>
        <taxon>Rhodobacter group</taxon>
        <taxon>Rhodobacter</taxon>
    </lineage>
</organism>
<accession>A0A1G7SNW2</accession>